<dbReference type="InterPro" id="IPR045213">
    <property type="entry name" value="Malic_NAD-bd_bact_type"/>
</dbReference>
<dbReference type="GO" id="GO:0046872">
    <property type="term" value="F:metal ion binding"/>
    <property type="evidence" value="ECO:0007669"/>
    <property type="project" value="UniProtKB-KW"/>
</dbReference>
<comment type="cofactor">
    <cofactor evidence="2">
        <name>Mg(2+)</name>
        <dbReference type="ChEBI" id="CHEBI:18420"/>
    </cofactor>
</comment>
<dbReference type="Gene3D" id="3.40.50.10750">
    <property type="entry name" value="Isocitrate/Isopropylmalate dehydrogenase-like"/>
    <property type="match status" value="1"/>
</dbReference>
<dbReference type="PROSITE" id="PS00331">
    <property type="entry name" value="MALIC_ENZYMES"/>
    <property type="match status" value="1"/>
</dbReference>
<dbReference type="GO" id="GO:0016746">
    <property type="term" value="F:acyltransferase activity"/>
    <property type="evidence" value="ECO:0007669"/>
    <property type="project" value="InterPro"/>
</dbReference>
<evidence type="ECO:0000256" key="13">
    <source>
        <dbReference type="PIRSR" id="PIRSR036684-2"/>
    </source>
</evidence>
<evidence type="ECO:0000313" key="17">
    <source>
        <dbReference type="EMBL" id="GFE83826.1"/>
    </source>
</evidence>
<feature type="active site" description="Proton acceptor" evidence="12">
    <location>
        <position position="104"/>
    </location>
</feature>
<evidence type="ECO:0000256" key="9">
    <source>
        <dbReference type="ARBA" id="ARBA00040273"/>
    </source>
</evidence>
<dbReference type="Gene3D" id="3.40.50.10950">
    <property type="match status" value="1"/>
</dbReference>
<organism evidence="17 18">
    <name type="scientific">Steroidobacter agaridevorans</name>
    <dbReference type="NCBI Taxonomy" id="2695856"/>
    <lineage>
        <taxon>Bacteria</taxon>
        <taxon>Pseudomonadati</taxon>
        <taxon>Pseudomonadota</taxon>
        <taxon>Gammaproteobacteria</taxon>
        <taxon>Steroidobacterales</taxon>
        <taxon>Steroidobacteraceae</taxon>
        <taxon>Steroidobacter</taxon>
    </lineage>
</organism>
<evidence type="ECO:0000256" key="7">
    <source>
        <dbReference type="ARBA" id="ARBA00023268"/>
    </source>
</evidence>
<evidence type="ECO:0000313" key="18">
    <source>
        <dbReference type="Proteomes" id="UP000445000"/>
    </source>
</evidence>
<evidence type="ECO:0000256" key="8">
    <source>
        <dbReference type="ARBA" id="ARBA00038964"/>
    </source>
</evidence>
<evidence type="ECO:0000256" key="10">
    <source>
        <dbReference type="ARBA" id="ARBA00050924"/>
    </source>
</evidence>
<dbReference type="SUPFAM" id="SSF53223">
    <property type="entry name" value="Aminoacid dehydrogenase-like, N-terminal domain"/>
    <property type="match status" value="1"/>
</dbReference>
<dbReference type="FunFam" id="3.40.50.720:FF:000095">
    <property type="entry name" value="NADP-dependent malic enzyme"/>
    <property type="match status" value="1"/>
</dbReference>
<dbReference type="PIRSF" id="PIRSF036684">
    <property type="entry name" value="ME_PTA"/>
    <property type="match status" value="1"/>
</dbReference>
<evidence type="ECO:0000256" key="6">
    <source>
        <dbReference type="ARBA" id="ARBA00023002"/>
    </source>
</evidence>
<feature type="binding site" evidence="14">
    <location>
        <position position="172"/>
    </location>
    <ligand>
        <name>a divalent metal cation</name>
        <dbReference type="ChEBI" id="CHEBI:60240"/>
    </ligand>
</feature>
<proteinExistence type="inferred from homology"/>
<dbReference type="PANTHER" id="PTHR43237">
    <property type="entry name" value="NADP-DEPENDENT MALIC ENZYME"/>
    <property type="match status" value="1"/>
</dbReference>
<feature type="domain" description="Malic enzyme NAD-binding" evidence="15">
    <location>
        <begin position="173"/>
        <end position="410"/>
    </location>
</feature>
<dbReference type="EC" id="1.1.1.40" evidence="8"/>
<dbReference type="SMART" id="SM00919">
    <property type="entry name" value="Malic_M"/>
    <property type="match status" value="1"/>
</dbReference>
<feature type="binding site" evidence="13">
    <location>
        <position position="147"/>
    </location>
    <ligand>
        <name>a divalent metal cation</name>
        <dbReference type="ChEBI" id="CHEBI:60240"/>
    </ligand>
</feature>
<dbReference type="InterPro" id="IPR015884">
    <property type="entry name" value="Malic_enzyme_CS"/>
</dbReference>
<dbReference type="InterPro" id="IPR046346">
    <property type="entry name" value="Aminoacid_DH-like_N_sf"/>
</dbReference>
<evidence type="ECO:0000256" key="14">
    <source>
        <dbReference type="PIRSR" id="PIRSR036684-3"/>
    </source>
</evidence>
<sequence length="779" mass="84464">MSQDSSLSANARDNLRQAALAYHELPTPGKLAITATKQLTNQRDLALAYSPGVAAACEAIADDPLAAFRYTARGNLVAVITNGTAVLGLGAIGPLAAKPVMEGKAVLFKKFAGIDVFDIELDVNDPDRLVDVIAALEPTFGGINLEDIKAPECFIIERRLRERMKIPVFHDDQHGTAIIVAAAVLNGLQVVDKDIKSVKLAVSGAGAAALACVDLLVDIGLPRENVWLTDLAGVVYAGRKELMDPEKERFAQPTDKRTLAEIVVDADIFLGLSAGGVLKPQMVSTMKPRPLILALANPTPEILPEEVAAVRSDAVMATGRTDYPNQVNNVLCFPYIFRGALDVGATTITRSMEIAAVHAIAELARQEQNDIVASAYNTENLTFGPQYIIPKPFDPRLIVKIAPAVAKAAMDSGVATRPIQDFDAYSQKLQQFVYHSGTFMQPVFAAARRVAKEHSRIIFAEGEEERVLRAAQILVDEKLGRPILIGRRAVIDKRIQKYGLRLKRDEHFSNVDPEYDPRYREYWEDYRRLMGRQGVTAQYAKLEMRRRTTLIAAMLMKKGEGDGLICGTISSSGRHLKYVDRVLGKKPGTSVYGAMSALVLPDRNLFIVDTHVNLDPTAEQLAEITLMAAEEVRNFGIEPKIALISHSNFGTSDAPSALKMRRVLELVRASAPELEIDGEMHGDSALDEKIRKTALPETALHGSANLLVLPNLDAANIAYNLLKTAAGQNVAIGPILLGCAAPVTILTPSVTVRRIVNMAALTVVHANAAKQIQLGLSSP</sequence>
<dbReference type="GO" id="GO:0006108">
    <property type="term" value="P:malate metabolic process"/>
    <property type="evidence" value="ECO:0007669"/>
    <property type="project" value="InterPro"/>
</dbReference>
<dbReference type="GO" id="GO:0051287">
    <property type="term" value="F:NAD binding"/>
    <property type="evidence" value="ECO:0007669"/>
    <property type="project" value="InterPro"/>
</dbReference>
<dbReference type="InterPro" id="IPR042113">
    <property type="entry name" value="P_AcTrfase_dom1"/>
</dbReference>
<dbReference type="Proteomes" id="UP000445000">
    <property type="component" value="Unassembled WGS sequence"/>
</dbReference>
<reference evidence="18" key="1">
    <citation type="submission" date="2020-01" db="EMBL/GenBank/DDBJ databases">
        <title>'Steroidobacter agaridevorans' sp. nov., agar-degrading bacteria isolated from rhizosphere soils.</title>
        <authorList>
            <person name="Ikenaga M."/>
            <person name="Kataoka M."/>
            <person name="Murouchi A."/>
            <person name="Katsuragi S."/>
            <person name="Sakai M."/>
        </authorList>
    </citation>
    <scope>NUCLEOTIDE SEQUENCE [LARGE SCALE GENOMIC DNA]</scope>
    <source>
        <strain evidence="18">YU21-B</strain>
    </source>
</reference>
<keyword evidence="5 13" id="KW-0479">Metal-binding</keyword>
<dbReference type="Gene3D" id="3.40.50.720">
    <property type="entry name" value="NAD(P)-binding Rossmann-like Domain"/>
    <property type="match status" value="1"/>
</dbReference>
<feature type="binding site" evidence="13">
    <location>
        <position position="146"/>
    </location>
    <ligand>
        <name>a divalent metal cation</name>
        <dbReference type="ChEBI" id="CHEBI:60240"/>
    </ligand>
</feature>
<evidence type="ECO:0000256" key="3">
    <source>
        <dbReference type="ARBA" id="ARBA00007686"/>
    </source>
</evidence>
<dbReference type="InterPro" id="IPR012188">
    <property type="entry name" value="ME_PTA"/>
</dbReference>
<feature type="domain" description="Malic enzyme N-terminal" evidence="16">
    <location>
        <begin position="28"/>
        <end position="161"/>
    </location>
</feature>
<comment type="caution">
    <text evidence="17">The sequence shown here is derived from an EMBL/GenBank/DDBJ whole genome shotgun (WGS) entry which is preliminary data.</text>
</comment>
<dbReference type="GO" id="GO:0004473">
    <property type="term" value="F:malate dehydrogenase (decarboxylating) (NADP+) activity"/>
    <property type="evidence" value="ECO:0007669"/>
    <property type="project" value="UniProtKB-EC"/>
</dbReference>
<evidence type="ECO:0000256" key="12">
    <source>
        <dbReference type="PIRSR" id="PIRSR036684-1"/>
    </source>
</evidence>
<dbReference type="CDD" id="cd05311">
    <property type="entry name" value="NAD_bind_2_malic_enz"/>
    <property type="match status" value="1"/>
</dbReference>
<dbReference type="NCBIfam" id="NF009501">
    <property type="entry name" value="PRK12861.1"/>
    <property type="match status" value="1"/>
</dbReference>
<dbReference type="RefSeq" id="WP_161815447.1">
    <property type="nucleotide sequence ID" value="NZ_BLJN01000007.1"/>
</dbReference>
<dbReference type="SMART" id="SM01274">
    <property type="entry name" value="malic"/>
    <property type="match status" value="1"/>
</dbReference>
<dbReference type="Pfam" id="PF00390">
    <property type="entry name" value="malic"/>
    <property type="match status" value="1"/>
</dbReference>
<dbReference type="Pfam" id="PF03949">
    <property type="entry name" value="Malic_M"/>
    <property type="match status" value="1"/>
</dbReference>
<evidence type="ECO:0000256" key="5">
    <source>
        <dbReference type="ARBA" id="ARBA00022723"/>
    </source>
</evidence>
<keyword evidence="7" id="KW-0511">Multifunctional enzyme</keyword>
<comment type="catalytic activity">
    <reaction evidence="10">
        <text>(S)-malate + NADP(+) = pyruvate + CO2 + NADPH</text>
        <dbReference type="Rhea" id="RHEA:18253"/>
        <dbReference type="ChEBI" id="CHEBI:15361"/>
        <dbReference type="ChEBI" id="CHEBI:15589"/>
        <dbReference type="ChEBI" id="CHEBI:16526"/>
        <dbReference type="ChEBI" id="CHEBI:57783"/>
        <dbReference type="ChEBI" id="CHEBI:58349"/>
        <dbReference type="EC" id="1.1.1.40"/>
    </reaction>
</comment>
<feature type="binding site" evidence="14">
    <location>
        <begin position="86"/>
        <end position="93"/>
    </location>
    <ligand>
        <name>NADP(+)</name>
        <dbReference type="ChEBI" id="CHEBI:58349"/>
    </ligand>
</feature>
<dbReference type="InterPro" id="IPR012301">
    <property type="entry name" value="Malic_N_dom"/>
</dbReference>
<dbReference type="InterPro" id="IPR037062">
    <property type="entry name" value="Malic_N_dom_sf"/>
</dbReference>
<dbReference type="AlphaFoldDB" id="A0A829YMV0"/>
<feature type="binding site" evidence="14">
    <location>
        <position position="297"/>
    </location>
    <ligand>
        <name>a divalent metal cation</name>
        <dbReference type="ChEBI" id="CHEBI:60240"/>
    </ligand>
</feature>
<dbReference type="Gene3D" id="3.40.50.10380">
    <property type="entry name" value="Malic enzyme, N-terminal domain"/>
    <property type="match status" value="1"/>
</dbReference>
<comment type="cofactor">
    <cofactor evidence="1">
        <name>Mn(2+)</name>
        <dbReference type="ChEBI" id="CHEBI:29035"/>
    </cofactor>
</comment>
<dbReference type="InterPro" id="IPR051674">
    <property type="entry name" value="Malate_Decarboxylase"/>
</dbReference>
<evidence type="ECO:0000256" key="1">
    <source>
        <dbReference type="ARBA" id="ARBA00001936"/>
    </source>
</evidence>
<keyword evidence="18" id="KW-1185">Reference proteome</keyword>
<dbReference type="PANTHER" id="PTHR43237:SF4">
    <property type="entry name" value="NADP-DEPENDENT MALIC ENZYME"/>
    <property type="match status" value="1"/>
</dbReference>
<comment type="catalytic activity">
    <reaction evidence="11">
        <text>oxaloacetate + H(+) = pyruvate + CO2</text>
        <dbReference type="Rhea" id="RHEA:15641"/>
        <dbReference type="ChEBI" id="CHEBI:15361"/>
        <dbReference type="ChEBI" id="CHEBI:15378"/>
        <dbReference type="ChEBI" id="CHEBI:16452"/>
        <dbReference type="ChEBI" id="CHEBI:16526"/>
        <dbReference type="EC" id="1.1.1.40"/>
    </reaction>
</comment>
<dbReference type="EMBL" id="BLJN01000007">
    <property type="protein sequence ID" value="GFE83826.1"/>
    <property type="molecule type" value="Genomic_DNA"/>
</dbReference>
<keyword evidence="6" id="KW-0560">Oxidoreductase</keyword>
<dbReference type="Pfam" id="PF01515">
    <property type="entry name" value="PTA_PTB"/>
    <property type="match status" value="1"/>
</dbReference>
<protein>
    <recommendedName>
        <fullName evidence="9">NADP-dependent malic enzyme</fullName>
        <ecNumber evidence="8">1.1.1.40</ecNumber>
    </recommendedName>
</protein>
<dbReference type="InterPro" id="IPR042112">
    <property type="entry name" value="P_AcTrfase_dom2"/>
</dbReference>
<evidence type="ECO:0000256" key="2">
    <source>
        <dbReference type="ARBA" id="ARBA00001946"/>
    </source>
</evidence>
<evidence type="ECO:0000256" key="11">
    <source>
        <dbReference type="ARBA" id="ARBA00051384"/>
    </source>
</evidence>
<dbReference type="SUPFAM" id="SSF51735">
    <property type="entry name" value="NAD(P)-binding Rossmann-fold domains"/>
    <property type="match status" value="1"/>
</dbReference>
<evidence type="ECO:0000259" key="15">
    <source>
        <dbReference type="SMART" id="SM00919"/>
    </source>
</evidence>
<dbReference type="InterPro" id="IPR002505">
    <property type="entry name" value="PTA_PTB"/>
</dbReference>
<evidence type="ECO:0000256" key="4">
    <source>
        <dbReference type="ARBA" id="ARBA00008756"/>
    </source>
</evidence>
<keyword evidence="14" id="KW-0521">NADP</keyword>
<dbReference type="SUPFAM" id="SSF53659">
    <property type="entry name" value="Isocitrate/Isopropylmalate dehydrogenase-like"/>
    <property type="match status" value="1"/>
</dbReference>
<name>A0A829YMV0_9GAMM</name>
<accession>A0A829YMV0</accession>
<dbReference type="InterPro" id="IPR012302">
    <property type="entry name" value="Malic_NAD-bd"/>
</dbReference>
<dbReference type="FunFam" id="3.40.50.10380:FF:000003">
    <property type="entry name" value="NADP-dependent malic enzyme"/>
    <property type="match status" value="1"/>
</dbReference>
<gene>
    <name evidence="17" type="primary">maeB</name>
    <name evidence="17" type="ORF">GCM10011487_58260</name>
</gene>
<comment type="similarity">
    <text evidence="4">In the C-terminal section; belongs to the phosphate acetyltransferase and butyryltransferase family.</text>
</comment>
<comment type="similarity">
    <text evidence="3">In the N-terminal section; belongs to the malic enzymes family.</text>
</comment>
<dbReference type="InterPro" id="IPR036291">
    <property type="entry name" value="NAD(P)-bd_dom_sf"/>
</dbReference>
<evidence type="ECO:0000259" key="16">
    <source>
        <dbReference type="SMART" id="SM01274"/>
    </source>
</evidence>